<sequence>MAAAEIYLVVNDVIKARLAEVGMTKYKVGQEISYHVIRDLHEQHFKPTDANGTEWLRDISTSTRLLVRHLAEDRELTAKEKAEELLAEREYNKSLERMKMPLLHNDTSSHKDTKFSPMIKEYGVGLNVLVSMISCGVAAGWLCKQFNGSHLQICLWAIVAAIGIGLVEGGLMLISWDRKRREIRKLERAKQRAAVIAREGPPSSPQVGPVPKALPEAEPESKKDR</sequence>
<reference evidence="3" key="1">
    <citation type="journal article" date="2022" name="bioRxiv">
        <title>Genomics of Preaxostyla Flagellates Illuminates Evolutionary Transitions and the Path Towards Mitochondrial Loss.</title>
        <authorList>
            <person name="Novak L.V.F."/>
            <person name="Treitli S.C."/>
            <person name="Pyrih J."/>
            <person name="Halakuc P."/>
            <person name="Pipaliya S.V."/>
            <person name="Vacek V."/>
            <person name="Brzon O."/>
            <person name="Soukal P."/>
            <person name="Eme L."/>
            <person name="Dacks J.B."/>
            <person name="Karnkowska A."/>
            <person name="Elias M."/>
            <person name="Hampl V."/>
        </authorList>
    </citation>
    <scope>NUCLEOTIDE SEQUENCE</scope>
    <source>
        <strain evidence="3">RCP-MX</strain>
    </source>
</reference>
<accession>A0ABQ8UYQ8</accession>
<keyword evidence="2" id="KW-1133">Transmembrane helix</keyword>
<keyword evidence="2" id="KW-0812">Transmembrane</keyword>
<evidence type="ECO:0000256" key="2">
    <source>
        <dbReference type="SAM" id="Phobius"/>
    </source>
</evidence>
<comment type="caution">
    <text evidence="3">The sequence shown here is derived from an EMBL/GenBank/DDBJ whole genome shotgun (WGS) entry which is preliminary data.</text>
</comment>
<feature type="transmembrane region" description="Helical" evidence="2">
    <location>
        <begin position="155"/>
        <end position="176"/>
    </location>
</feature>
<proteinExistence type="predicted"/>
<gene>
    <name evidence="3" type="ORF">PAPYR_1590</name>
</gene>
<evidence type="ECO:0000256" key="1">
    <source>
        <dbReference type="SAM" id="MobiDB-lite"/>
    </source>
</evidence>
<dbReference type="EMBL" id="JAPMOS010000005">
    <property type="protein sequence ID" value="KAJ4461895.1"/>
    <property type="molecule type" value="Genomic_DNA"/>
</dbReference>
<feature type="transmembrane region" description="Helical" evidence="2">
    <location>
        <begin position="124"/>
        <end position="143"/>
    </location>
</feature>
<keyword evidence="4" id="KW-1185">Reference proteome</keyword>
<evidence type="ECO:0000313" key="3">
    <source>
        <dbReference type="EMBL" id="KAJ4461895.1"/>
    </source>
</evidence>
<organism evidence="3 4">
    <name type="scientific">Paratrimastix pyriformis</name>
    <dbReference type="NCBI Taxonomy" id="342808"/>
    <lineage>
        <taxon>Eukaryota</taxon>
        <taxon>Metamonada</taxon>
        <taxon>Preaxostyla</taxon>
        <taxon>Paratrimastigidae</taxon>
        <taxon>Paratrimastix</taxon>
    </lineage>
</organism>
<protein>
    <submittedName>
        <fullName evidence="3">Uncharacterized protein</fullName>
    </submittedName>
</protein>
<name>A0ABQ8UYQ8_9EUKA</name>
<dbReference type="Proteomes" id="UP001141327">
    <property type="component" value="Unassembled WGS sequence"/>
</dbReference>
<keyword evidence="2" id="KW-0472">Membrane</keyword>
<evidence type="ECO:0000313" key="4">
    <source>
        <dbReference type="Proteomes" id="UP001141327"/>
    </source>
</evidence>
<feature type="region of interest" description="Disordered" evidence="1">
    <location>
        <begin position="194"/>
        <end position="225"/>
    </location>
</feature>